<dbReference type="GeneID" id="25277737"/>
<proteinExistence type="predicted"/>
<feature type="domain" description="SUZ" evidence="4">
    <location>
        <begin position="330"/>
        <end position="432"/>
    </location>
</feature>
<dbReference type="InterPro" id="IPR051937">
    <property type="entry name" value="R3H_domain_containing"/>
</dbReference>
<dbReference type="VEuPathDB" id="FungiDB:A1O9_02796"/>
<feature type="compositionally biased region" description="Low complexity" evidence="2">
    <location>
        <begin position="446"/>
        <end position="456"/>
    </location>
</feature>
<feature type="compositionally biased region" description="Polar residues" evidence="2">
    <location>
        <begin position="33"/>
        <end position="59"/>
    </location>
</feature>
<feature type="compositionally biased region" description="Basic and acidic residues" evidence="2">
    <location>
        <begin position="404"/>
        <end position="428"/>
    </location>
</feature>
<accession>A0A072PMZ5</accession>
<feature type="compositionally biased region" description="Low complexity" evidence="2">
    <location>
        <begin position="573"/>
        <end position="585"/>
    </location>
</feature>
<feature type="region of interest" description="Disordered" evidence="2">
    <location>
        <begin position="1"/>
        <end position="68"/>
    </location>
</feature>
<dbReference type="OrthoDB" id="278430at2759"/>
<reference evidence="5 6" key="1">
    <citation type="submission" date="2013-03" db="EMBL/GenBank/DDBJ databases">
        <title>The Genome Sequence of Exophiala aquamarina CBS 119918.</title>
        <authorList>
            <consortium name="The Broad Institute Genomics Platform"/>
            <person name="Cuomo C."/>
            <person name="de Hoog S."/>
            <person name="Gorbushina A."/>
            <person name="Walker B."/>
            <person name="Young S.K."/>
            <person name="Zeng Q."/>
            <person name="Gargeya S."/>
            <person name="Fitzgerald M."/>
            <person name="Haas B."/>
            <person name="Abouelleil A."/>
            <person name="Allen A.W."/>
            <person name="Alvarado L."/>
            <person name="Arachchi H.M."/>
            <person name="Berlin A.M."/>
            <person name="Chapman S.B."/>
            <person name="Gainer-Dewar J."/>
            <person name="Goldberg J."/>
            <person name="Griggs A."/>
            <person name="Gujja S."/>
            <person name="Hansen M."/>
            <person name="Howarth C."/>
            <person name="Imamovic A."/>
            <person name="Ireland A."/>
            <person name="Larimer J."/>
            <person name="McCowan C."/>
            <person name="Murphy C."/>
            <person name="Pearson M."/>
            <person name="Poon T.W."/>
            <person name="Priest M."/>
            <person name="Roberts A."/>
            <person name="Saif S."/>
            <person name="Shea T."/>
            <person name="Sisk P."/>
            <person name="Sykes S."/>
            <person name="Wortman J."/>
            <person name="Nusbaum C."/>
            <person name="Birren B."/>
        </authorList>
    </citation>
    <scope>NUCLEOTIDE SEQUENCE [LARGE SCALE GENOMIC DNA]</scope>
    <source>
        <strain evidence="5 6">CBS 119918</strain>
    </source>
</reference>
<keyword evidence="6" id="KW-1185">Reference proteome</keyword>
<feature type="compositionally biased region" description="Polar residues" evidence="2">
    <location>
        <begin position="781"/>
        <end position="795"/>
    </location>
</feature>
<dbReference type="STRING" id="1182545.A0A072PMZ5"/>
<evidence type="ECO:0000259" key="4">
    <source>
        <dbReference type="PROSITE" id="PS51673"/>
    </source>
</evidence>
<dbReference type="PROSITE" id="PS51061">
    <property type="entry name" value="R3H"/>
    <property type="match status" value="1"/>
</dbReference>
<evidence type="ECO:0000256" key="1">
    <source>
        <dbReference type="ARBA" id="ARBA00022553"/>
    </source>
</evidence>
<dbReference type="Pfam" id="PF01424">
    <property type="entry name" value="R3H"/>
    <property type="match status" value="1"/>
</dbReference>
<dbReference type="InterPro" id="IPR024771">
    <property type="entry name" value="SUZ"/>
</dbReference>
<gene>
    <name evidence="5" type="ORF">A1O9_02796</name>
</gene>
<name>A0A072PMZ5_9EURO</name>
<organism evidence="5 6">
    <name type="scientific">Exophiala aquamarina CBS 119918</name>
    <dbReference type="NCBI Taxonomy" id="1182545"/>
    <lineage>
        <taxon>Eukaryota</taxon>
        <taxon>Fungi</taxon>
        <taxon>Dikarya</taxon>
        <taxon>Ascomycota</taxon>
        <taxon>Pezizomycotina</taxon>
        <taxon>Eurotiomycetes</taxon>
        <taxon>Chaetothyriomycetidae</taxon>
        <taxon>Chaetothyriales</taxon>
        <taxon>Herpotrichiellaceae</taxon>
        <taxon>Exophiala</taxon>
    </lineage>
</organism>
<dbReference type="PROSITE" id="PS51673">
    <property type="entry name" value="SUZ"/>
    <property type="match status" value="1"/>
</dbReference>
<dbReference type="Pfam" id="PF12752">
    <property type="entry name" value="SUZ"/>
    <property type="match status" value="1"/>
</dbReference>
<dbReference type="PANTHER" id="PTHR15672">
    <property type="entry name" value="CAMP-REGULATED PHOSPHOPROTEIN 21 RELATED R3H DOMAIN CONTAINING PROTEIN"/>
    <property type="match status" value="1"/>
</dbReference>
<evidence type="ECO:0008006" key="7">
    <source>
        <dbReference type="Google" id="ProtNLM"/>
    </source>
</evidence>
<sequence length="810" mass="87671">MLTHPKVAAMRAPTAPAPHPNPNIPDDKKMSRTIENNHVTNNSRKTPPTDQGTPSASPRKTNEPVFGRMDVQAQSDYVATAIEGLSLVKDAATAAGDLHSGESGESLEDDQSHLSNSSTKLQSFDTKSMASVTTFAMDEKESIRPDDSASVRAVDDDESSNPPGRELSFQRDSEHHATTSRQGLRPSTSGVTIAPRRYHTLTSTNTPRFGDLPISPIAQPGSEEDHVPQHQADTGNDVRERTAPLPIAPDEKLLDALATPKDRLPLLQLEEKLLAFIANPRSEFLDLPPQNAFARLLAHKLADYYMLAHHINEDGTSIRLFKTPLITIRPTPLYMLASSIPVGPAQPPAAMTIKVLRRAGLDARQQSIGGSTAASSSAPSKATSDAGQETNSEEGIASPFDSTPSKDKSKLTREEREAQYKAARERIFGDFQEPIPSESASTGEHSASMSRSSSSSGKRKTRKVKTPKDDSFEARSAFIPSYTPMNMPSIHQHYQPQYSEQTFQGSYPSSDPYGLSINYGTTPTQNFQGYDPNISFSGTSRCTVPYGDNNSHFSPRESWDPAQSPASTNYFNYSQPPSSYQQSISPMAAQVNSQYIQQPHLGLQQNQPWLNNQYQNPYPQQAVPGNTDPASWSAYQTNTTMNNSQPYAYGHLPGQNYSGNPPYNPQHPVPGSYSRSLFNPQTRSFVPNNASSRNGGRNGRKKPSPSSSQNRANIASKPVGSDASLPNTLPPGSRSFDKGSSHSFSPQAKEDTLQQRYGAPAHLPKKPPPSQVFASFDMENIISNNSAPGSNSTLVNGGVTGPGAAGAPSA</sequence>
<dbReference type="GO" id="GO:0003676">
    <property type="term" value="F:nucleic acid binding"/>
    <property type="evidence" value="ECO:0007669"/>
    <property type="project" value="UniProtKB-UniRule"/>
</dbReference>
<feature type="compositionally biased region" description="Polar residues" evidence="2">
    <location>
        <begin position="628"/>
        <end position="646"/>
    </location>
</feature>
<feature type="region of interest" description="Disordered" evidence="2">
    <location>
        <begin position="364"/>
        <end position="472"/>
    </location>
</feature>
<dbReference type="EMBL" id="AMGV01000002">
    <property type="protein sequence ID" value="KEF61231.1"/>
    <property type="molecule type" value="Genomic_DNA"/>
</dbReference>
<dbReference type="InterPro" id="IPR001374">
    <property type="entry name" value="R3H_dom"/>
</dbReference>
<feature type="compositionally biased region" description="Basic and acidic residues" evidence="2">
    <location>
        <begin position="137"/>
        <end position="149"/>
    </location>
</feature>
<dbReference type="GO" id="GO:0006012">
    <property type="term" value="P:galactose metabolic process"/>
    <property type="evidence" value="ECO:0007669"/>
    <property type="project" value="TreeGrafter"/>
</dbReference>
<evidence type="ECO:0000256" key="2">
    <source>
        <dbReference type="SAM" id="MobiDB-lite"/>
    </source>
</evidence>
<feature type="compositionally biased region" description="Low complexity" evidence="2">
    <location>
        <begin position="371"/>
        <end position="386"/>
    </location>
</feature>
<dbReference type="PANTHER" id="PTHR15672:SF8">
    <property type="entry name" value="PROTEIN ENCORE"/>
    <property type="match status" value="1"/>
</dbReference>
<feature type="compositionally biased region" description="Low complexity" evidence="2">
    <location>
        <begin position="610"/>
        <end position="621"/>
    </location>
</feature>
<protein>
    <recommendedName>
        <fullName evidence="7">R3H domain-containing protein</fullName>
    </recommendedName>
</protein>
<feature type="region of interest" description="Disordered" evidence="2">
    <location>
        <begin position="547"/>
        <end position="585"/>
    </location>
</feature>
<dbReference type="AlphaFoldDB" id="A0A072PMZ5"/>
<feature type="domain" description="R3H" evidence="3">
    <location>
        <begin position="263"/>
        <end position="326"/>
    </location>
</feature>
<dbReference type="Gene3D" id="3.30.1370.50">
    <property type="entry name" value="R3H-like domain"/>
    <property type="match status" value="1"/>
</dbReference>
<evidence type="ECO:0000313" key="6">
    <source>
        <dbReference type="Proteomes" id="UP000027920"/>
    </source>
</evidence>
<comment type="caution">
    <text evidence="5">The sequence shown here is derived from an EMBL/GenBank/DDBJ whole genome shotgun (WGS) entry which is preliminary data.</text>
</comment>
<dbReference type="HOGENOM" id="CLU_018298_0_0_1"/>
<feature type="compositionally biased region" description="Polar residues" evidence="2">
    <location>
        <begin position="179"/>
        <end position="191"/>
    </location>
</feature>
<feature type="compositionally biased region" description="Polar residues" evidence="2">
    <location>
        <begin position="673"/>
        <end position="686"/>
    </location>
</feature>
<dbReference type="SUPFAM" id="SSF82708">
    <property type="entry name" value="R3H domain"/>
    <property type="match status" value="1"/>
</dbReference>
<feature type="region of interest" description="Disordered" evidence="2">
    <location>
        <begin position="610"/>
        <end position="810"/>
    </location>
</feature>
<evidence type="ECO:0000259" key="3">
    <source>
        <dbReference type="PROSITE" id="PS51061"/>
    </source>
</evidence>
<dbReference type="CDD" id="cd02642">
    <property type="entry name" value="R3H_encore_like"/>
    <property type="match status" value="1"/>
</dbReference>
<feature type="region of interest" description="Disordered" evidence="2">
    <location>
        <begin position="96"/>
        <end position="242"/>
    </location>
</feature>
<dbReference type="InterPro" id="IPR036867">
    <property type="entry name" value="R3H_dom_sf"/>
</dbReference>
<feature type="compositionally biased region" description="Basic and acidic residues" evidence="2">
    <location>
        <begin position="168"/>
        <end position="177"/>
    </location>
</feature>
<dbReference type="Proteomes" id="UP000027920">
    <property type="component" value="Unassembled WGS sequence"/>
</dbReference>
<keyword evidence="1" id="KW-0597">Phosphoprotein</keyword>
<dbReference type="RefSeq" id="XP_013263821.1">
    <property type="nucleotide sequence ID" value="XM_013408367.1"/>
</dbReference>
<feature type="compositionally biased region" description="Polar residues" evidence="2">
    <location>
        <begin position="113"/>
        <end position="134"/>
    </location>
</feature>
<evidence type="ECO:0000313" key="5">
    <source>
        <dbReference type="EMBL" id="KEF61231.1"/>
    </source>
</evidence>